<gene>
    <name evidence="1" type="ORF">FRX31_022004</name>
</gene>
<sequence length="78" mass="9037">MSSTVRKNYRNNIRLENNIYKRCWETATCSVSSPVIPSILVKNFYTTKGSAQTGLNVLSSYSQGQLWRRNYTTRARKQ</sequence>
<proteinExistence type="predicted"/>
<accession>A0A7J6VUZ2</accession>
<comment type="caution">
    <text evidence="1">The sequence shown here is derived from an EMBL/GenBank/DDBJ whole genome shotgun (WGS) entry which is preliminary data.</text>
</comment>
<name>A0A7J6VUZ2_THATH</name>
<dbReference type="AlphaFoldDB" id="A0A7J6VUZ2"/>
<protein>
    <submittedName>
        <fullName evidence="1">Uncharacterized protein</fullName>
    </submittedName>
</protein>
<dbReference type="EMBL" id="JABWDY010026827">
    <property type="protein sequence ID" value="KAF5188408.1"/>
    <property type="molecule type" value="Genomic_DNA"/>
</dbReference>
<reference evidence="1 2" key="1">
    <citation type="submission" date="2020-06" db="EMBL/GenBank/DDBJ databases">
        <title>Transcriptomic and genomic resources for Thalictrum thalictroides and T. hernandezii: Facilitating candidate gene discovery in an emerging model plant lineage.</title>
        <authorList>
            <person name="Arias T."/>
            <person name="Riano-Pachon D.M."/>
            <person name="Di Stilio V.S."/>
        </authorList>
    </citation>
    <scope>NUCLEOTIDE SEQUENCE [LARGE SCALE GENOMIC DNA]</scope>
    <source>
        <strain evidence="2">cv. WT478/WT964</strain>
        <tissue evidence="1">Leaves</tissue>
    </source>
</reference>
<evidence type="ECO:0000313" key="2">
    <source>
        <dbReference type="Proteomes" id="UP000554482"/>
    </source>
</evidence>
<organism evidence="1 2">
    <name type="scientific">Thalictrum thalictroides</name>
    <name type="common">Rue-anemone</name>
    <name type="synonym">Anemone thalictroides</name>
    <dbReference type="NCBI Taxonomy" id="46969"/>
    <lineage>
        <taxon>Eukaryota</taxon>
        <taxon>Viridiplantae</taxon>
        <taxon>Streptophyta</taxon>
        <taxon>Embryophyta</taxon>
        <taxon>Tracheophyta</taxon>
        <taxon>Spermatophyta</taxon>
        <taxon>Magnoliopsida</taxon>
        <taxon>Ranunculales</taxon>
        <taxon>Ranunculaceae</taxon>
        <taxon>Thalictroideae</taxon>
        <taxon>Thalictrum</taxon>
    </lineage>
</organism>
<keyword evidence="2" id="KW-1185">Reference proteome</keyword>
<dbReference type="Proteomes" id="UP000554482">
    <property type="component" value="Unassembled WGS sequence"/>
</dbReference>
<evidence type="ECO:0000313" key="1">
    <source>
        <dbReference type="EMBL" id="KAF5188408.1"/>
    </source>
</evidence>